<feature type="domain" description="HTH hxlR-type" evidence="4">
    <location>
        <begin position="27"/>
        <end position="131"/>
    </location>
</feature>
<dbReference type="AlphaFoldDB" id="A0A8J3Q0I9"/>
<name>A0A8J3Q0I9_9ACTN</name>
<evidence type="ECO:0000256" key="1">
    <source>
        <dbReference type="ARBA" id="ARBA00023015"/>
    </source>
</evidence>
<dbReference type="InterPro" id="IPR036388">
    <property type="entry name" value="WH-like_DNA-bd_sf"/>
</dbReference>
<evidence type="ECO:0000313" key="5">
    <source>
        <dbReference type="EMBL" id="GIG84512.1"/>
    </source>
</evidence>
<keyword evidence="1" id="KW-0805">Transcription regulation</keyword>
<dbReference type="PROSITE" id="PS51118">
    <property type="entry name" value="HTH_HXLR"/>
    <property type="match status" value="1"/>
</dbReference>
<protein>
    <submittedName>
        <fullName evidence="5">Transcriptional regulator</fullName>
    </submittedName>
</protein>
<keyword evidence="6" id="KW-1185">Reference proteome</keyword>
<evidence type="ECO:0000256" key="3">
    <source>
        <dbReference type="ARBA" id="ARBA00023163"/>
    </source>
</evidence>
<gene>
    <name evidence="5" type="ORF">Pka01_76390</name>
</gene>
<dbReference type="InterPro" id="IPR036390">
    <property type="entry name" value="WH_DNA-bd_sf"/>
</dbReference>
<dbReference type="GO" id="GO:0003677">
    <property type="term" value="F:DNA binding"/>
    <property type="evidence" value="ECO:0007669"/>
    <property type="project" value="UniProtKB-KW"/>
</dbReference>
<dbReference type="InterPro" id="IPR002577">
    <property type="entry name" value="HTH_HxlR"/>
</dbReference>
<dbReference type="EMBL" id="BONV01000053">
    <property type="protein sequence ID" value="GIG84512.1"/>
    <property type="molecule type" value="Genomic_DNA"/>
</dbReference>
<sequence>MGTRYLSYTAGMAHPIPEVDDTTSELCEQARLALIRDVLERVGDKWSVVVICQLGDTTRRFNELRRMSEPITQRMLSATLRGLERDGLVTRTVHDTKPPRVDYALTARGLSLLGILRSLGGWAEDNCAGILESRTEFDAR</sequence>
<dbReference type="SUPFAM" id="SSF46785">
    <property type="entry name" value="Winged helix' DNA-binding domain"/>
    <property type="match status" value="1"/>
</dbReference>
<dbReference type="Gene3D" id="1.10.10.10">
    <property type="entry name" value="Winged helix-like DNA-binding domain superfamily/Winged helix DNA-binding domain"/>
    <property type="match status" value="1"/>
</dbReference>
<evidence type="ECO:0000256" key="2">
    <source>
        <dbReference type="ARBA" id="ARBA00023125"/>
    </source>
</evidence>
<reference evidence="5 6" key="1">
    <citation type="submission" date="2021-01" db="EMBL/GenBank/DDBJ databases">
        <title>Whole genome shotgun sequence of Planotetraspora kaengkrachanensis NBRC 104272.</title>
        <authorList>
            <person name="Komaki H."/>
            <person name="Tamura T."/>
        </authorList>
    </citation>
    <scope>NUCLEOTIDE SEQUENCE [LARGE SCALE GENOMIC DNA]</scope>
    <source>
        <strain evidence="5 6">NBRC 104272</strain>
    </source>
</reference>
<keyword evidence="3" id="KW-0804">Transcription</keyword>
<evidence type="ECO:0000313" key="6">
    <source>
        <dbReference type="Proteomes" id="UP000630097"/>
    </source>
</evidence>
<dbReference type="PANTHER" id="PTHR33204:SF39">
    <property type="entry name" value="TRANSCRIPTIONAL REGULATORY PROTEIN"/>
    <property type="match status" value="1"/>
</dbReference>
<evidence type="ECO:0000259" key="4">
    <source>
        <dbReference type="PROSITE" id="PS51118"/>
    </source>
</evidence>
<accession>A0A8J3Q0I9</accession>
<dbReference type="Proteomes" id="UP000630097">
    <property type="component" value="Unassembled WGS sequence"/>
</dbReference>
<keyword evidence="2" id="KW-0238">DNA-binding</keyword>
<dbReference type="Pfam" id="PF01638">
    <property type="entry name" value="HxlR"/>
    <property type="match status" value="1"/>
</dbReference>
<proteinExistence type="predicted"/>
<dbReference type="PANTHER" id="PTHR33204">
    <property type="entry name" value="TRANSCRIPTIONAL REGULATOR, MARR FAMILY"/>
    <property type="match status" value="1"/>
</dbReference>
<comment type="caution">
    <text evidence="5">The sequence shown here is derived from an EMBL/GenBank/DDBJ whole genome shotgun (WGS) entry which is preliminary data.</text>
</comment>
<organism evidence="5 6">
    <name type="scientific">Planotetraspora kaengkrachanensis</name>
    <dbReference type="NCBI Taxonomy" id="575193"/>
    <lineage>
        <taxon>Bacteria</taxon>
        <taxon>Bacillati</taxon>
        <taxon>Actinomycetota</taxon>
        <taxon>Actinomycetes</taxon>
        <taxon>Streptosporangiales</taxon>
        <taxon>Streptosporangiaceae</taxon>
        <taxon>Planotetraspora</taxon>
    </lineage>
</organism>